<dbReference type="Pfam" id="PF09250">
    <property type="entry name" value="Prim-Pol"/>
    <property type="match status" value="1"/>
</dbReference>
<dbReference type="InterPro" id="IPR019627">
    <property type="entry name" value="YAcAr"/>
</dbReference>
<dbReference type="Pfam" id="PF10686">
    <property type="entry name" value="YAcAr"/>
    <property type="match status" value="1"/>
</dbReference>
<proteinExistence type="predicted"/>
<dbReference type="Proteomes" id="UP000482960">
    <property type="component" value="Unassembled WGS sequence"/>
</dbReference>
<gene>
    <name evidence="2" type="ORF">Prum_015210</name>
</gene>
<evidence type="ECO:0000259" key="1">
    <source>
        <dbReference type="SMART" id="SM00943"/>
    </source>
</evidence>
<reference evidence="2 3" key="2">
    <citation type="submission" date="2020-03" db="EMBL/GenBank/DDBJ databases">
        <authorList>
            <person name="Ichikawa N."/>
            <person name="Kimura A."/>
            <person name="Kitahashi Y."/>
            <person name="Uohara A."/>
        </authorList>
    </citation>
    <scope>NUCLEOTIDE SEQUENCE [LARGE SCALE GENOMIC DNA]</scope>
    <source>
        <strain evidence="2 3">NBRC 108638</strain>
    </source>
</reference>
<dbReference type="SUPFAM" id="SSF56747">
    <property type="entry name" value="Prim-pol domain"/>
    <property type="match status" value="1"/>
</dbReference>
<evidence type="ECO:0000313" key="3">
    <source>
        <dbReference type="Proteomes" id="UP000482960"/>
    </source>
</evidence>
<accession>A0A6V8KZX7</accession>
<sequence length="476" mass="50343">MNPPTSAADPDVSRSYRVLVTGSRTWPRPNDITTALDELHDQHGGRLTIVHGACPRGADAMADAWCRRRGVRVERWPADWSIGRHAGHVRNAVMVATAPELCLAFIHDRSPGATGCARLAKEAKIPTIRHRHDQRSTEVAAAVRALRPGWQMCTRGCGWPVDPAIGCDTHPTCLRPNQGASGHDAGAELLPAALAMAREGMPVFWLGRTKRPVANCPACPKVEDDPAHDPEACQCLTCHGFYAATTDPDRIGAMHAAVPGGMLAIRTGTTSGRVVIDIDPRNGGTVLPELMPPTRCARTGSGGWHLHYQHPGGRLAGKVHGHPGIDIKADGGYVVAPPSIHPATGQPYRWVGDRPVIEMPPPLIDACRPAEAPPAVAPPAGPTPTTGGRGISSPDALLAAHLDALTRAPEGRRRTTLYGVARGVARMVAAHAITPADAYIVLYQAGRAAGQSDRDTRAAIADGFRHESVATEGIAA</sequence>
<feature type="domain" description="DNA primase/polymerase bifunctional N-terminal" evidence="1">
    <location>
        <begin position="193"/>
        <end position="367"/>
    </location>
</feature>
<organism evidence="2 3">
    <name type="scientific">Phytohabitans rumicis</name>
    <dbReference type="NCBI Taxonomy" id="1076125"/>
    <lineage>
        <taxon>Bacteria</taxon>
        <taxon>Bacillati</taxon>
        <taxon>Actinomycetota</taxon>
        <taxon>Actinomycetes</taxon>
        <taxon>Micromonosporales</taxon>
        <taxon>Micromonosporaceae</taxon>
    </lineage>
</organism>
<name>A0A6V8KZX7_9ACTN</name>
<evidence type="ECO:0000313" key="2">
    <source>
        <dbReference type="EMBL" id="GFJ87879.1"/>
    </source>
</evidence>
<dbReference type="CDD" id="cd04859">
    <property type="entry name" value="Prim_Pol"/>
    <property type="match status" value="1"/>
</dbReference>
<dbReference type="InterPro" id="IPR015330">
    <property type="entry name" value="DNA_primase/pol_bifunc_N"/>
</dbReference>
<keyword evidence="3" id="KW-1185">Reference proteome</keyword>
<dbReference type="AlphaFoldDB" id="A0A6V8KZX7"/>
<reference evidence="2 3" key="1">
    <citation type="submission" date="2020-03" db="EMBL/GenBank/DDBJ databases">
        <title>Whole genome shotgun sequence of Phytohabitans rumicis NBRC 108638.</title>
        <authorList>
            <person name="Komaki H."/>
            <person name="Tamura T."/>
        </authorList>
    </citation>
    <scope>NUCLEOTIDE SEQUENCE [LARGE SCALE GENOMIC DNA]</scope>
    <source>
        <strain evidence="2 3">NBRC 108638</strain>
    </source>
</reference>
<dbReference type="RefSeq" id="WP_218577130.1">
    <property type="nucleotide sequence ID" value="NZ_BAABJB010000029.1"/>
</dbReference>
<comment type="caution">
    <text evidence="2">The sequence shown here is derived from an EMBL/GenBank/DDBJ whole genome shotgun (WGS) entry which is preliminary data.</text>
</comment>
<dbReference type="SMART" id="SM00943">
    <property type="entry name" value="Prim-Pol"/>
    <property type="match status" value="1"/>
</dbReference>
<protein>
    <recommendedName>
        <fullName evidence="1">DNA primase/polymerase bifunctional N-terminal domain-containing protein</fullName>
    </recommendedName>
</protein>
<dbReference type="EMBL" id="BLPG01000001">
    <property type="protein sequence ID" value="GFJ87879.1"/>
    <property type="molecule type" value="Genomic_DNA"/>
</dbReference>